<gene>
    <name evidence="1" type="ORF">g.20171</name>
</gene>
<evidence type="ECO:0000313" key="1">
    <source>
        <dbReference type="EMBL" id="JAQ15883.1"/>
    </source>
</evidence>
<name>A0A146M802_LYGHE</name>
<proteinExistence type="predicted"/>
<sequence>MPETLELLQRVLDGQLEPLEPQQLTKLLVKLCDGGAVDECKWSEVTDCVVSLLTVQRYTALRSVTHTHLIECCFVFCAACVNDSSALQSPAICAILHTLLRSTVLELVGESSARRTCECLRSWLLRP</sequence>
<protein>
    <submittedName>
        <fullName evidence="1">Uncharacterized protein</fullName>
    </submittedName>
</protein>
<organism evidence="1">
    <name type="scientific">Lygus hesperus</name>
    <name type="common">Western plant bug</name>
    <dbReference type="NCBI Taxonomy" id="30085"/>
    <lineage>
        <taxon>Eukaryota</taxon>
        <taxon>Metazoa</taxon>
        <taxon>Ecdysozoa</taxon>
        <taxon>Arthropoda</taxon>
        <taxon>Hexapoda</taxon>
        <taxon>Insecta</taxon>
        <taxon>Pterygota</taxon>
        <taxon>Neoptera</taxon>
        <taxon>Paraneoptera</taxon>
        <taxon>Hemiptera</taxon>
        <taxon>Heteroptera</taxon>
        <taxon>Panheteroptera</taxon>
        <taxon>Cimicomorpha</taxon>
        <taxon>Miridae</taxon>
        <taxon>Mirini</taxon>
        <taxon>Lygus</taxon>
    </lineage>
</organism>
<reference evidence="1" key="1">
    <citation type="journal article" date="2016" name="Gigascience">
        <title>De novo construction of an expanded transcriptome assembly for the western tarnished plant bug, Lygus hesperus.</title>
        <authorList>
            <person name="Tassone E.E."/>
            <person name="Geib S.M."/>
            <person name="Hall B."/>
            <person name="Fabrick J.A."/>
            <person name="Brent C.S."/>
            <person name="Hull J.J."/>
        </authorList>
    </citation>
    <scope>NUCLEOTIDE SEQUENCE</scope>
</reference>
<dbReference type="AlphaFoldDB" id="A0A146M802"/>
<dbReference type="EMBL" id="GDHC01002746">
    <property type="protein sequence ID" value="JAQ15883.1"/>
    <property type="molecule type" value="Transcribed_RNA"/>
</dbReference>
<accession>A0A146M802</accession>